<dbReference type="InterPro" id="IPR043502">
    <property type="entry name" value="DNA/RNA_pol_sf"/>
</dbReference>
<gene>
    <name evidence="2" type="ORF">AXF42_Ash005343</name>
</gene>
<dbReference type="GO" id="GO:0016787">
    <property type="term" value="F:hydrolase activity"/>
    <property type="evidence" value="ECO:0007669"/>
    <property type="project" value="UniProtKB-KW"/>
</dbReference>
<dbReference type="PROSITE" id="PS50878">
    <property type="entry name" value="RT_POL"/>
    <property type="match status" value="1"/>
</dbReference>
<dbReference type="EC" id="3.1.27.-" evidence="2"/>
<protein>
    <submittedName>
        <fullName evidence="2">Putative mitochondrial protein</fullName>
        <ecNumber evidence="2">3.1.27.-</ecNumber>
    </submittedName>
</protein>
<dbReference type="STRING" id="1088818.A0A2I0B6L5"/>
<feature type="domain" description="Reverse transcriptase" evidence="1">
    <location>
        <begin position="155"/>
        <end position="434"/>
    </location>
</feature>
<dbReference type="Proteomes" id="UP000236161">
    <property type="component" value="Unassembled WGS sequence"/>
</dbReference>
<dbReference type="OrthoDB" id="784000at2759"/>
<dbReference type="InterPro" id="IPR000477">
    <property type="entry name" value="RT_dom"/>
</dbReference>
<organism evidence="2 3">
    <name type="scientific">Apostasia shenzhenica</name>
    <dbReference type="NCBI Taxonomy" id="1088818"/>
    <lineage>
        <taxon>Eukaryota</taxon>
        <taxon>Viridiplantae</taxon>
        <taxon>Streptophyta</taxon>
        <taxon>Embryophyta</taxon>
        <taxon>Tracheophyta</taxon>
        <taxon>Spermatophyta</taxon>
        <taxon>Magnoliopsida</taxon>
        <taxon>Liliopsida</taxon>
        <taxon>Asparagales</taxon>
        <taxon>Orchidaceae</taxon>
        <taxon>Apostasioideae</taxon>
        <taxon>Apostasia</taxon>
    </lineage>
</organism>
<dbReference type="SUPFAM" id="SSF56672">
    <property type="entry name" value="DNA/RNA polymerases"/>
    <property type="match status" value="1"/>
</dbReference>
<dbReference type="PANTHER" id="PTHR31635">
    <property type="entry name" value="REVERSE TRANSCRIPTASE DOMAIN-CONTAINING PROTEIN-RELATED"/>
    <property type="match status" value="1"/>
</dbReference>
<keyword evidence="2" id="KW-0378">Hydrolase</keyword>
<proteinExistence type="predicted"/>
<dbReference type="CDD" id="cd01650">
    <property type="entry name" value="RT_nLTR_like"/>
    <property type="match status" value="1"/>
</dbReference>
<dbReference type="EMBL" id="KZ451908">
    <property type="protein sequence ID" value="PKA63448.1"/>
    <property type="molecule type" value="Genomic_DNA"/>
</dbReference>
<dbReference type="AlphaFoldDB" id="A0A2I0B6L5"/>
<dbReference type="Pfam" id="PF00078">
    <property type="entry name" value="RVT_1"/>
    <property type="match status" value="1"/>
</dbReference>
<reference evidence="2 3" key="1">
    <citation type="journal article" date="2017" name="Nature">
        <title>The Apostasia genome and the evolution of orchids.</title>
        <authorList>
            <person name="Zhang G.Q."/>
            <person name="Liu K.W."/>
            <person name="Li Z."/>
            <person name="Lohaus R."/>
            <person name="Hsiao Y.Y."/>
            <person name="Niu S.C."/>
            <person name="Wang J.Y."/>
            <person name="Lin Y.C."/>
            <person name="Xu Q."/>
            <person name="Chen L.J."/>
            <person name="Yoshida K."/>
            <person name="Fujiwara S."/>
            <person name="Wang Z.W."/>
            <person name="Zhang Y.Q."/>
            <person name="Mitsuda N."/>
            <person name="Wang M."/>
            <person name="Liu G.H."/>
            <person name="Pecoraro L."/>
            <person name="Huang H.X."/>
            <person name="Xiao X.J."/>
            <person name="Lin M."/>
            <person name="Wu X.Y."/>
            <person name="Wu W.L."/>
            <person name="Chen Y.Y."/>
            <person name="Chang S.B."/>
            <person name="Sakamoto S."/>
            <person name="Ohme-Takagi M."/>
            <person name="Yagi M."/>
            <person name="Zeng S.J."/>
            <person name="Shen C.Y."/>
            <person name="Yeh C.M."/>
            <person name="Luo Y.B."/>
            <person name="Tsai W.C."/>
            <person name="Van de Peer Y."/>
            <person name="Liu Z.J."/>
        </authorList>
    </citation>
    <scope>NUCLEOTIDE SEQUENCE [LARGE SCALE GENOMIC DNA]</scope>
    <source>
        <strain evidence="3">cv. Shenzhen</strain>
        <tissue evidence="2">Stem</tissue>
    </source>
</reference>
<dbReference type="PANTHER" id="PTHR31635:SF196">
    <property type="entry name" value="REVERSE TRANSCRIPTASE DOMAIN-CONTAINING PROTEIN-RELATED"/>
    <property type="match status" value="1"/>
</dbReference>
<name>A0A2I0B6L5_9ASPA</name>
<evidence type="ECO:0000313" key="2">
    <source>
        <dbReference type="EMBL" id="PKA63448.1"/>
    </source>
</evidence>
<sequence length="516" mass="59096">MRLKPNSNFGITVKRFSGGKKAAVKWWKEGDSNTKFFHNTVKKKRKKLNIDKLRNEEGSWISSPEDIENSGTTFYSNLLKTEGCHFSDTDFHFIPNIIVVHDNEMLTAVPNLDEVKDAVFSIHKDSAPGPDGFNSGFFQCCWDIVKDDLLNAARGFFSGYHLDKAYTSTFIVLIPKSNEVNTWKDLRPISLCNVKMKFLSKILVKRLSYFFPKIISPNQTGFVPGRGIIENILLAQEVFRTINFDVRGRNIALKLDMEKAYDRVEWNFIIKMLNKFGFSNNFCNLINNLISNVWFSILINGRSTGFFNSSRGLRQGDPISPLLFILASEFLSRGLNQIMNNKPSFRYFTHCDMIISHLAYADDCIIFCNGSRNVINGIRDFLNCYQRCSGQKINKGKSGFICSKNASNHLINRWQNITQFNRISFPFNYLGCPIHIGNMKNSLFDSNFVKVRSYIGGWENKLLSKGAKLILINYVLCAIFPYIFQAITPTKAIINSLENLFSKFLWSNNNAKRCIH</sequence>
<evidence type="ECO:0000313" key="3">
    <source>
        <dbReference type="Proteomes" id="UP000236161"/>
    </source>
</evidence>
<keyword evidence="3" id="KW-1185">Reference proteome</keyword>
<accession>A0A2I0B6L5</accession>
<evidence type="ECO:0000259" key="1">
    <source>
        <dbReference type="PROSITE" id="PS50878"/>
    </source>
</evidence>